<proteinExistence type="predicted"/>
<feature type="chain" id="PRO_5045314731" evidence="1">
    <location>
        <begin position="22"/>
        <end position="155"/>
    </location>
</feature>
<keyword evidence="3" id="KW-1185">Reference proteome</keyword>
<dbReference type="RefSeq" id="WP_345317889.1">
    <property type="nucleotide sequence ID" value="NZ_BAABLF010000030.1"/>
</dbReference>
<protein>
    <submittedName>
        <fullName evidence="2">Periplasmic protein</fullName>
    </submittedName>
</protein>
<keyword evidence="1" id="KW-0732">Signal</keyword>
<evidence type="ECO:0000256" key="1">
    <source>
        <dbReference type="SAM" id="SignalP"/>
    </source>
</evidence>
<reference evidence="3" key="1">
    <citation type="journal article" date="2019" name="Int. J. Syst. Evol. Microbiol.">
        <title>The Global Catalogue of Microorganisms (GCM) 10K type strain sequencing project: providing services to taxonomists for standard genome sequencing and annotation.</title>
        <authorList>
            <consortium name="The Broad Institute Genomics Platform"/>
            <consortium name="The Broad Institute Genome Sequencing Center for Infectious Disease"/>
            <person name="Wu L."/>
            <person name="Ma J."/>
        </authorList>
    </citation>
    <scope>NUCLEOTIDE SEQUENCE [LARGE SCALE GENOMIC DNA]</scope>
    <source>
        <strain evidence="3">JCM 18720</strain>
    </source>
</reference>
<name>A0ABP9SGI4_9GAMM</name>
<dbReference type="EMBL" id="BAABLF010000030">
    <property type="protein sequence ID" value="GAA5194902.1"/>
    <property type="molecule type" value="Genomic_DNA"/>
</dbReference>
<feature type="signal peptide" evidence="1">
    <location>
        <begin position="1"/>
        <end position="21"/>
    </location>
</feature>
<accession>A0ABP9SGI4</accession>
<sequence length="155" mass="16585">MKKQICALAMLLGPLMAPASALELGQPLPYLTLDDQHGEAHTVSAELNALVFTRDKAASDVATEALTGVTPEQLAESGIVYVADISAMPAIITKMFAMPKMRKQSFLTLLDNQGAATANFPAEEGKVSVMRFEAGQFQGVEYLEDGDALRTRLGL</sequence>
<gene>
    <name evidence="2" type="ORF">GCM10025772_28940</name>
</gene>
<dbReference type="Proteomes" id="UP001501600">
    <property type="component" value="Unassembled WGS sequence"/>
</dbReference>
<evidence type="ECO:0000313" key="2">
    <source>
        <dbReference type="EMBL" id="GAA5194902.1"/>
    </source>
</evidence>
<organism evidence="2 3">
    <name type="scientific">Ferrimonas gelatinilytica</name>
    <dbReference type="NCBI Taxonomy" id="1255257"/>
    <lineage>
        <taxon>Bacteria</taxon>
        <taxon>Pseudomonadati</taxon>
        <taxon>Pseudomonadota</taxon>
        <taxon>Gammaproteobacteria</taxon>
        <taxon>Alteromonadales</taxon>
        <taxon>Ferrimonadaceae</taxon>
        <taxon>Ferrimonas</taxon>
    </lineage>
</organism>
<evidence type="ECO:0000313" key="3">
    <source>
        <dbReference type="Proteomes" id="UP001501600"/>
    </source>
</evidence>
<comment type="caution">
    <text evidence="2">The sequence shown here is derived from an EMBL/GenBank/DDBJ whole genome shotgun (WGS) entry which is preliminary data.</text>
</comment>